<evidence type="ECO:0000259" key="15">
    <source>
        <dbReference type="Pfam" id="PF17837"/>
    </source>
</evidence>
<evidence type="ECO:0000256" key="1">
    <source>
        <dbReference type="ARBA" id="ARBA00003937"/>
    </source>
</evidence>
<dbReference type="PANTHER" id="PTHR38096:SF1">
    <property type="entry name" value="ENTEROBACTIN SYNTHASE COMPONENT D"/>
    <property type="match status" value="1"/>
</dbReference>
<dbReference type="PRINTS" id="PR01399">
    <property type="entry name" value="ENTSNTHTASED"/>
</dbReference>
<dbReference type="OrthoDB" id="8210607at2"/>
<evidence type="ECO:0000256" key="5">
    <source>
        <dbReference type="ARBA" id="ARBA00019087"/>
    </source>
</evidence>
<dbReference type="SUPFAM" id="SSF56214">
    <property type="entry name" value="4'-phosphopantetheinyl transferase"/>
    <property type="match status" value="1"/>
</dbReference>
<evidence type="ECO:0000256" key="8">
    <source>
        <dbReference type="ARBA" id="ARBA00029894"/>
    </source>
</evidence>
<keyword evidence="17" id="KW-1185">Reference proteome</keyword>
<organism evidence="16 17">
    <name type="scientific">Billgrantia montanilacus</name>
    <dbReference type="NCBI Taxonomy" id="2282305"/>
    <lineage>
        <taxon>Bacteria</taxon>
        <taxon>Pseudomonadati</taxon>
        <taxon>Pseudomonadota</taxon>
        <taxon>Gammaproteobacteria</taxon>
        <taxon>Oceanospirillales</taxon>
        <taxon>Halomonadaceae</taxon>
        <taxon>Billgrantia</taxon>
    </lineage>
</organism>
<evidence type="ECO:0000313" key="16">
    <source>
        <dbReference type="EMBL" id="RCV91966.1"/>
    </source>
</evidence>
<feature type="binding site" evidence="12">
    <location>
        <position position="74"/>
    </location>
    <ligand>
        <name>CoA</name>
        <dbReference type="ChEBI" id="CHEBI:57287"/>
    </ligand>
</feature>
<evidence type="ECO:0000313" key="17">
    <source>
        <dbReference type="Proteomes" id="UP000252405"/>
    </source>
</evidence>
<dbReference type="GO" id="GO:0009239">
    <property type="term" value="P:enterobactin biosynthetic process"/>
    <property type="evidence" value="ECO:0007669"/>
    <property type="project" value="UniProtKB-UniPathway"/>
</dbReference>
<protein>
    <recommendedName>
        <fullName evidence="5">Enterobactin synthase component D</fullName>
    </recommendedName>
    <alternativeName>
        <fullName evidence="8">4'-phosphopantetheinyl transferase EntD</fullName>
    </alternativeName>
    <alternativeName>
        <fullName evidence="9">Enterochelin synthase D</fullName>
    </alternativeName>
</protein>
<name>A0A368U617_9GAMM</name>
<evidence type="ECO:0000256" key="12">
    <source>
        <dbReference type="PIRSR" id="PIRSR603542-1"/>
    </source>
</evidence>
<keyword evidence="7" id="KW-0259">Enterobactin biosynthesis</keyword>
<evidence type="ECO:0000259" key="14">
    <source>
        <dbReference type="Pfam" id="PF01648"/>
    </source>
</evidence>
<dbReference type="GO" id="GO:0009366">
    <property type="term" value="C:enterobactin synthetase complex"/>
    <property type="evidence" value="ECO:0007669"/>
    <property type="project" value="InterPro"/>
</dbReference>
<dbReference type="Gene3D" id="3.90.470.20">
    <property type="entry name" value="4'-phosphopantetheinyl transferase domain"/>
    <property type="match status" value="1"/>
</dbReference>
<evidence type="ECO:0000256" key="7">
    <source>
        <dbReference type="ARBA" id="ARBA00023191"/>
    </source>
</evidence>
<comment type="catalytic activity">
    <reaction evidence="10">
        <text>apo-[aryl-carrier protein] + CoA = holo-[aryl-carrier protein] + adenosine 3',5'-bisphosphate + H(+)</text>
        <dbReference type="Rhea" id="RHEA:48404"/>
        <dbReference type="Rhea" id="RHEA-COMP:15903"/>
        <dbReference type="Rhea" id="RHEA-COMP:17557"/>
        <dbReference type="ChEBI" id="CHEBI:15378"/>
        <dbReference type="ChEBI" id="CHEBI:29999"/>
        <dbReference type="ChEBI" id="CHEBI:57287"/>
        <dbReference type="ChEBI" id="CHEBI:58343"/>
        <dbReference type="ChEBI" id="CHEBI:64479"/>
    </reaction>
</comment>
<dbReference type="UniPathway" id="UPA00017"/>
<proteinExistence type="inferred from homology"/>
<evidence type="ECO:0000256" key="6">
    <source>
        <dbReference type="ARBA" id="ARBA00022679"/>
    </source>
</evidence>
<feature type="binding site" evidence="13">
    <location>
        <position position="133"/>
    </location>
    <ligand>
        <name>Mg(2+)</name>
        <dbReference type="ChEBI" id="CHEBI:18420"/>
    </ligand>
</feature>
<feature type="binding site" evidence="12">
    <location>
        <position position="66"/>
    </location>
    <ligand>
        <name>CoA</name>
        <dbReference type="ChEBI" id="CHEBI:57287"/>
    </ligand>
</feature>
<comment type="function">
    <text evidence="1">Involved in the biosynthesis of the siderophore enterobactin (enterochelin), which is a macrocyclic trimeric lactone of N-(2,3-dihydroxybenzoyl)-serine. The serine trilactone serves as a scaffolding for the three catechol functionalities that provide hexadentate coordination for the tightly ligated iron(2+) atoms. Plays an essential role in the assembly of the enterobactin by catalyzing the transfer of the 4'-phosphopantetheine (Ppant) moiety from coenzyme A to the apo-domains of both EntB (ArCP domain) and EntF (PCP domain) to yield their holo-forms which make them competent for the activation of 2,3-dihydroxybenzoate (DHB) and L-serine, respectively.</text>
</comment>
<dbReference type="Pfam" id="PF17837">
    <property type="entry name" value="4PPT_N"/>
    <property type="match status" value="1"/>
</dbReference>
<dbReference type="InterPro" id="IPR037143">
    <property type="entry name" value="4-PPantetheinyl_Trfase_dom_sf"/>
</dbReference>
<feature type="binding site" evidence="13">
    <location>
        <position position="132"/>
    </location>
    <ligand>
        <name>Mg(2+)</name>
        <dbReference type="ChEBI" id="CHEBI:18420"/>
    </ligand>
</feature>
<keyword evidence="13" id="KW-0479">Metal-binding</keyword>
<feature type="binding site" evidence="12">
    <location>
        <begin position="110"/>
        <end position="111"/>
    </location>
    <ligand>
        <name>CoA</name>
        <dbReference type="ChEBI" id="CHEBI:57287"/>
    </ligand>
</feature>
<feature type="domain" description="4'-phosphopantetheinyl transferase" evidence="14">
    <location>
        <begin position="128"/>
        <end position="220"/>
    </location>
</feature>
<dbReference type="GO" id="GO:0000287">
    <property type="term" value="F:magnesium ion binding"/>
    <property type="evidence" value="ECO:0007669"/>
    <property type="project" value="InterPro"/>
</dbReference>
<dbReference type="GO" id="GO:0005886">
    <property type="term" value="C:plasma membrane"/>
    <property type="evidence" value="ECO:0007669"/>
    <property type="project" value="TreeGrafter"/>
</dbReference>
<dbReference type="InterPro" id="IPR041354">
    <property type="entry name" value="4PPT_N"/>
</dbReference>
<comment type="subunit">
    <text evidence="4">EntB, EntD, EntE, and EntF form a multienzyme complex called enterobactin synthase.</text>
</comment>
<dbReference type="Proteomes" id="UP000252405">
    <property type="component" value="Unassembled WGS sequence"/>
</dbReference>
<evidence type="ECO:0000256" key="9">
    <source>
        <dbReference type="ARBA" id="ARBA00031996"/>
    </source>
</evidence>
<comment type="pathway">
    <text evidence="2">Siderophore biosynthesis; enterobactin biosynthesis.</text>
</comment>
<dbReference type="Pfam" id="PF01648">
    <property type="entry name" value="ACPS"/>
    <property type="match status" value="1"/>
</dbReference>
<evidence type="ECO:0000256" key="13">
    <source>
        <dbReference type="PIRSR" id="PIRSR603542-2"/>
    </source>
</evidence>
<dbReference type="EMBL" id="QPII01000001">
    <property type="protein sequence ID" value="RCV91966.1"/>
    <property type="molecule type" value="Genomic_DNA"/>
</dbReference>
<evidence type="ECO:0000256" key="2">
    <source>
        <dbReference type="ARBA" id="ARBA00004993"/>
    </source>
</evidence>
<dbReference type="PANTHER" id="PTHR38096">
    <property type="entry name" value="ENTEROBACTIN SYNTHASE COMPONENT D"/>
    <property type="match status" value="1"/>
</dbReference>
<reference evidence="16 17" key="1">
    <citation type="submission" date="2018-07" db="EMBL/GenBank/DDBJ databases">
        <title>Halomonas montanilacus sp. nov., isolated from Lake Pengyan on Tibetan Plateau.</title>
        <authorList>
            <person name="Lu H."/>
            <person name="Xing P."/>
            <person name="Wu Q."/>
        </authorList>
    </citation>
    <scope>NUCLEOTIDE SEQUENCE [LARGE SCALE GENOMIC DNA]</scope>
    <source>
        <strain evidence="16 17">PYC7W</strain>
    </source>
</reference>
<comment type="similarity">
    <text evidence="3">Belongs to the P-Pant transferase superfamily. EntD family.</text>
</comment>
<feature type="binding site" evidence="13">
    <location>
        <position position="134"/>
    </location>
    <ligand>
        <name>Mg(2+)</name>
        <dbReference type="ChEBI" id="CHEBI:18420"/>
    </ligand>
</feature>
<comment type="cofactor">
    <cofactor evidence="13">
        <name>Mg(2+)</name>
        <dbReference type="ChEBI" id="CHEBI:18420"/>
    </cofactor>
</comment>
<accession>A0A368U617</accession>
<dbReference type="InterPro" id="IPR008278">
    <property type="entry name" value="4-PPantetheinyl_Trfase_dom"/>
</dbReference>
<dbReference type="AlphaFoldDB" id="A0A368U617"/>
<sequence>METMPTFHAPFTSAWPWASPLTGARLVATRFDATLFGELTDDHDASGSGYQGIALPQRLHGAVAKRRAEFIAGRLCARHGLWLLDGRDATPGMNEDRSPCWPRDCVGAITHNDGWAAALVASRKAYLGLGLDAERLLDATQALRLARRVLTPGETDRLERLPGAEIGLMVTAAFSLKESLFKALYPVVGQMFHFQAAELVAWHGIGTVRLRLLRNLGLDWPAGSEVAGEVCLYEGRLLSLVALPTLGQDDAGRDMLGT</sequence>
<gene>
    <name evidence="16" type="ORF">DU505_02555</name>
</gene>
<dbReference type="InterPro" id="IPR003542">
    <property type="entry name" value="Enbac_synth_compD-like"/>
</dbReference>
<evidence type="ECO:0000256" key="4">
    <source>
        <dbReference type="ARBA" id="ARBA00011503"/>
    </source>
</evidence>
<feature type="domain" description="4'-phosphopantetheinyl transferase N-terminal" evidence="15">
    <location>
        <begin position="57"/>
        <end position="121"/>
    </location>
</feature>
<feature type="binding site" evidence="12">
    <location>
        <position position="132"/>
    </location>
    <ligand>
        <name>CoA</name>
        <dbReference type="ChEBI" id="CHEBI:57287"/>
    </ligand>
</feature>
<evidence type="ECO:0000256" key="3">
    <source>
        <dbReference type="ARBA" id="ARBA00008342"/>
    </source>
</evidence>
<dbReference type="GO" id="GO:0008897">
    <property type="term" value="F:holo-[acyl-carrier-protein] synthase activity"/>
    <property type="evidence" value="ECO:0007669"/>
    <property type="project" value="InterPro"/>
</dbReference>
<feature type="binding site" evidence="12">
    <location>
        <position position="182"/>
    </location>
    <ligand>
        <name>CoA</name>
        <dbReference type="ChEBI" id="CHEBI:57287"/>
    </ligand>
</feature>
<keyword evidence="6 16" id="KW-0808">Transferase</keyword>
<feature type="binding site" evidence="12">
    <location>
        <position position="178"/>
    </location>
    <ligand>
        <name>CoA</name>
        <dbReference type="ChEBI" id="CHEBI:57287"/>
    </ligand>
</feature>
<evidence type="ECO:0000256" key="11">
    <source>
        <dbReference type="ARBA" id="ARBA00049191"/>
    </source>
</evidence>
<keyword evidence="13" id="KW-0460">Magnesium</keyword>
<comment type="caution">
    <text evidence="16">The sequence shown here is derived from an EMBL/GenBank/DDBJ whole genome shotgun (WGS) entry which is preliminary data.</text>
</comment>
<evidence type="ECO:0000256" key="10">
    <source>
        <dbReference type="ARBA" id="ARBA00049176"/>
    </source>
</evidence>
<comment type="catalytic activity">
    <reaction evidence="11">
        <text>apo-[peptidyl-carrier protein] + CoA = holo-[peptidyl-carrier protein] + adenosine 3',5'-bisphosphate + H(+)</text>
        <dbReference type="Rhea" id="RHEA:46228"/>
        <dbReference type="Rhea" id="RHEA-COMP:11479"/>
        <dbReference type="Rhea" id="RHEA-COMP:11480"/>
        <dbReference type="ChEBI" id="CHEBI:15378"/>
        <dbReference type="ChEBI" id="CHEBI:29999"/>
        <dbReference type="ChEBI" id="CHEBI:57287"/>
        <dbReference type="ChEBI" id="CHEBI:58343"/>
        <dbReference type="ChEBI" id="CHEBI:64479"/>
    </reaction>
</comment>